<dbReference type="GO" id="GO:0005886">
    <property type="term" value="C:plasma membrane"/>
    <property type="evidence" value="ECO:0007669"/>
    <property type="project" value="UniProtKB-SubCell"/>
</dbReference>
<evidence type="ECO:0000256" key="6">
    <source>
        <dbReference type="ARBA" id="ARBA00022692"/>
    </source>
</evidence>
<evidence type="ECO:0000256" key="10">
    <source>
        <dbReference type="ARBA" id="ARBA00029447"/>
    </source>
</evidence>
<dbReference type="PRINTS" id="PR00260">
    <property type="entry name" value="CHEMTRNSDUCR"/>
</dbReference>
<evidence type="ECO:0000256" key="1">
    <source>
        <dbReference type="ARBA" id="ARBA00004429"/>
    </source>
</evidence>
<evidence type="ECO:0000256" key="7">
    <source>
        <dbReference type="ARBA" id="ARBA00022989"/>
    </source>
</evidence>
<proteinExistence type="inferred from homology"/>
<keyword evidence="2" id="KW-1003">Cell membrane</keyword>
<evidence type="ECO:0000256" key="4">
    <source>
        <dbReference type="ARBA" id="ARBA00022500"/>
    </source>
</evidence>
<dbReference type="InterPro" id="IPR003122">
    <property type="entry name" value="Tar_rcpt_lig-bd"/>
</dbReference>
<dbReference type="SUPFAM" id="SSF58104">
    <property type="entry name" value="Methyl-accepting chemotaxis protein (MCP) signaling domain"/>
    <property type="match status" value="1"/>
</dbReference>
<keyword evidence="6 12" id="KW-0812">Transmembrane</keyword>
<evidence type="ECO:0000259" key="13">
    <source>
        <dbReference type="PROSITE" id="PS50111"/>
    </source>
</evidence>
<keyword evidence="5" id="KW-0997">Cell inner membrane</keyword>
<dbReference type="EMBL" id="BOMH01000060">
    <property type="protein sequence ID" value="GID69377.1"/>
    <property type="molecule type" value="Genomic_DNA"/>
</dbReference>
<comment type="subcellular location">
    <subcellularLocation>
        <location evidence="1">Cell inner membrane</location>
        <topology evidence="1">Multi-pass membrane protein</topology>
    </subcellularLocation>
</comment>
<evidence type="ECO:0000259" key="14">
    <source>
        <dbReference type="PROSITE" id="PS50885"/>
    </source>
</evidence>
<feature type="domain" description="Methyl-accepting transducer" evidence="13">
    <location>
        <begin position="286"/>
        <end position="532"/>
    </location>
</feature>
<feature type="transmembrane region" description="Helical" evidence="12">
    <location>
        <begin position="210"/>
        <end position="232"/>
    </location>
</feature>
<keyword evidence="9 11" id="KW-0807">Transducer</keyword>
<keyword evidence="16" id="KW-1185">Reference proteome</keyword>
<feature type="transmembrane region" description="Helical" evidence="12">
    <location>
        <begin position="29"/>
        <end position="51"/>
    </location>
</feature>
<accession>A0A919IS03</accession>
<evidence type="ECO:0000256" key="3">
    <source>
        <dbReference type="ARBA" id="ARBA00022481"/>
    </source>
</evidence>
<dbReference type="RefSeq" id="WP_203751689.1">
    <property type="nucleotide sequence ID" value="NZ_BAAAUC010000010.1"/>
</dbReference>
<dbReference type="CDD" id="cd06225">
    <property type="entry name" value="HAMP"/>
    <property type="match status" value="1"/>
</dbReference>
<dbReference type="InterPro" id="IPR003660">
    <property type="entry name" value="HAMP_dom"/>
</dbReference>
<evidence type="ECO:0000256" key="8">
    <source>
        <dbReference type="ARBA" id="ARBA00023136"/>
    </source>
</evidence>
<feature type="domain" description="HAMP" evidence="14">
    <location>
        <begin position="229"/>
        <end position="281"/>
    </location>
</feature>
<dbReference type="GO" id="GO:0004888">
    <property type="term" value="F:transmembrane signaling receptor activity"/>
    <property type="evidence" value="ECO:0007669"/>
    <property type="project" value="InterPro"/>
</dbReference>
<reference evidence="15" key="1">
    <citation type="submission" date="2021-01" db="EMBL/GenBank/DDBJ databases">
        <title>Whole genome shotgun sequence of Actinoplanes cyaneus NBRC 14990.</title>
        <authorList>
            <person name="Komaki H."/>
            <person name="Tamura T."/>
        </authorList>
    </citation>
    <scope>NUCLEOTIDE SEQUENCE</scope>
    <source>
        <strain evidence="15">NBRC 14990</strain>
    </source>
</reference>
<dbReference type="PANTHER" id="PTHR32089:SF112">
    <property type="entry name" value="LYSOZYME-LIKE PROTEIN-RELATED"/>
    <property type="match status" value="1"/>
</dbReference>
<name>A0A919IS03_9ACTN</name>
<evidence type="ECO:0000313" key="16">
    <source>
        <dbReference type="Proteomes" id="UP000619479"/>
    </source>
</evidence>
<comment type="similarity">
    <text evidence="10">Belongs to the methyl-accepting chemotaxis (MCP) protein family.</text>
</comment>
<dbReference type="AlphaFoldDB" id="A0A919IS03"/>
<dbReference type="InterPro" id="IPR004090">
    <property type="entry name" value="Chemotax_Me-accpt_rcpt"/>
</dbReference>
<organism evidence="15 16">
    <name type="scientific">Actinoplanes cyaneus</name>
    <dbReference type="NCBI Taxonomy" id="52696"/>
    <lineage>
        <taxon>Bacteria</taxon>
        <taxon>Bacillati</taxon>
        <taxon>Actinomycetota</taxon>
        <taxon>Actinomycetes</taxon>
        <taxon>Micromonosporales</taxon>
        <taxon>Micromonosporaceae</taxon>
        <taxon>Actinoplanes</taxon>
    </lineage>
</organism>
<dbReference type="PROSITE" id="PS50111">
    <property type="entry name" value="CHEMOTAXIS_TRANSDUC_2"/>
    <property type="match status" value="1"/>
</dbReference>
<dbReference type="GO" id="GO:0007165">
    <property type="term" value="P:signal transduction"/>
    <property type="evidence" value="ECO:0007669"/>
    <property type="project" value="UniProtKB-KW"/>
</dbReference>
<gene>
    <name evidence="15" type="ORF">Acy02nite_72580</name>
</gene>
<dbReference type="Pfam" id="PF00672">
    <property type="entry name" value="HAMP"/>
    <property type="match status" value="1"/>
</dbReference>
<evidence type="ECO:0000313" key="15">
    <source>
        <dbReference type="EMBL" id="GID69377.1"/>
    </source>
</evidence>
<keyword evidence="8 12" id="KW-0472">Membrane</keyword>
<dbReference type="PANTHER" id="PTHR32089">
    <property type="entry name" value="METHYL-ACCEPTING CHEMOTAXIS PROTEIN MCPB"/>
    <property type="match status" value="1"/>
</dbReference>
<dbReference type="PROSITE" id="PS50885">
    <property type="entry name" value="HAMP"/>
    <property type="match status" value="1"/>
</dbReference>
<protein>
    <submittedName>
        <fullName evidence="15">Methyl-accepting chemotaxis protein</fullName>
    </submittedName>
</protein>
<keyword evidence="3" id="KW-0488">Methylation</keyword>
<dbReference type="Gene3D" id="1.10.287.950">
    <property type="entry name" value="Methyl-accepting chemotaxis protein"/>
    <property type="match status" value="1"/>
</dbReference>
<dbReference type="Pfam" id="PF00015">
    <property type="entry name" value="MCPsignal"/>
    <property type="match status" value="1"/>
</dbReference>
<evidence type="ECO:0000256" key="9">
    <source>
        <dbReference type="ARBA" id="ARBA00023224"/>
    </source>
</evidence>
<dbReference type="SMART" id="SM00304">
    <property type="entry name" value="HAMP"/>
    <property type="match status" value="1"/>
</dbReference>
<sequence length="544" mass="56228">MDRSDSGTATPTGRSSRRHFADLSVKTRFLGVVMIAAVVAVVVSILSLRALQHADAIAQKIYRENLASVAALGDLRASILQTRLTIANHAISQDKTTKAKYLRTLADNEQTAEAAFADYRASGPAVEPAAVDELYADFRTLAQTAQNELIPASLRNDIDAWQRIRDEKIAPLMNEAMQDITNMTRTESGEAERIAGSANAAYRSNLTTSIVMLVVGLLLALTMAVLTARGIVRSLNRVKAVCDSLAAGDLTRTTELTSADEPGQMGRALDTAVVSLRGTLTTISGSAGTLAGASQDLSTVSARLQSGAAEAAAKASAASHGSEQVNAGVQSIAAGAEQMSASITEIATNAGQAAQVAQQAMTVARRTTEQVAQLGTASAEIGDVVRLITTIAEQTNLLALNATIEAARAGELGKGFAVVAGEVKELAQQTARATDEITTRIAAIQSSSGTAAEAIGEITGVIQQISDYTTTIASAVEEQTATTAEMSRSVADTATTSGEVAATVSGVAEVADATAAGAHTTQEAAAGLASLSDDLTRLVSRFRH</sequence>
<keyword evidence="7 12" id="KW-1133">Transmembrane helix</keyword>
<keyword evidence="4" id="KW-0145">Chemotaxis</keyword>
<dbReference type="GO" id="GO:0006935">
    <property type="term" value="P:chemotaxis"/>
    <property type="evidence" value="ECO:0007669"/>
    <property type="project" value="UniProtKB-KW"/>
</dbReference>
<evidence type="ECO:0000256" key="11">
    <source>
        <dbReference type="PROSITE-ProRule" id="PRU00284"/>
    </source>
</evidence>
<dbReference type="Proteomes" id="UP000619479">
    <property type="component" value="Unassembled WGS sequence"/>
</dbReference>
<evidence type="ECO:0000256" key="2">
    <source>
        <dbReference type="ARBA" id="ARBA00022475"/>
    </source>
</evidence>
<evidence type="ECO:0000256" key="12">
    <source>
        <dbReference type="SAM" id="Phobius"/>
    </source>
</evidence>
<dbReference type="Pfam" id="PF02203">
    <property type="entry name" value="TarH"/>
    <property type="match status" value="1"/>
</dbReference>
<evidence type="ECO:0000256" key="5">
    <source>
        <dbReference type="ARBA" id="ARBA00022519"/>
    </source>
</evidence>
<comment type="caution">
    <text evidence="15">The sequence shown here is derived from an EMBL/GenBank/DDBJ whole genome shotgun (WGS) entry which is preliminary data.</text>
</comment>
<dbReference type="SMART" id="SM00283">
    <property type="entry name" value="MA"/>
    <property type="match status" value="1"/>
</dbReference>
<dbReference type="InterPro" id="IPR004089">
    <property type="entry name" value="MCPsignal_dom"/>
</dbReference>